<evidence type="ECO:0000256" key="3">
    <source>
        <dbReference type="PROSITE-ProRule" id="PRU00023"/>
    </source>
</evidence>
<keyword evidence="6" id="KW-1185">Reference proteome</keyword>
<evidence type="ECO:0000256" key="1">
    <source>
        <dbReference type="ARBA" id="ARBA00022737"/>
    </source>
</evidence>
<name>A0AAN8JLA1_PATCE</name>
<accession>A0AAN8JLA1</accession>
<dbReference type="AlphaFoldDB" id="A0AAN8JLA1"/>
<dbReference type="PANTHER" id="PTHR24198:SF165">
    <property type="entry name" value="ANKYRIN REPEAT-CONTAINING PROTEIN-RELATED"/>
    <property type="match status" value="1"/>
</dbReference>
<dbReference type="InterPro" id="IPR036770">
    <property type="entry name" value="Ankyrin_rpt-contain_sf"/>
</dbReference>
<dbReference type="SMART" id="SM00248">
    <property type="entry name" value="ANK"/>
    <property type="match status" value="3"/>
</dbReference>
<keyword evidence="2 3" id="KW-0040">ANK repeat</keyword>
<evidence type="ECO:0000256" key="4">
    <source>
        <dbReference type="SAM" id="MobiDB-lite"/>
    </source>
</evidence>
<feature type="repeat" description="ANK" evidence="3">
    <location>
        <begin position="462"/>
        <end position="494"/>
    </location>
</feature>
<keyword evidence="1" id="KW-0677">Repeat</keyword>
<evidence type="ECO:0000313" key="5">
    <source>
        <dbReference type="EMBL" id="KAK6177395.1"/>
    </source>
</evidence>
<protein>
    <submittedName>
        <fullName evidence="5">Uncharacterized protein</fullName>
    </submittedName>
</protein>
<proteinExistence type="predicted"/>
<feature type="region of interest" description="Disordered" evidence="4">
    <location>
        <begin position="98"/>
        <end position="117"/>
    </location>
</feature>
<dbReference type="PROSITE" id="PS50088">
    <property type="entry name" value="ANK_REPEAT"/>
    <property type="match status" value="1"/>
</dbReference>
<dbReference type="PANTHER" id="PTHR24198">
    <property type="entry name" value="ANKYRIN REPEAT AND PROTEIN KINASE DOMAIN-CONTAINING PROTEIN"/>
    <property type="match status" value="1"/>
</dbReference>
<comment type="caution">
    <text evidence="5">The sequence shown here is derived from an EMBL/GenBank/DDBJ whole genome shotgun (WGS) entry which is preliminary data.</text>
</comment>
<dbReference type="EMBL" id="JAZGQO010000010">
    <property type="protein sequence ID" value="KAK6177395.1"/>
    <property type="molecule type" value="Genomic_DNA"/>
</dbReference>
<dbReference type="Proteomes" id="UP001347796">
    <property type="component" value="Unassembled WGS sequence"/>
</dbReference>
<sequence>MDKEQLKNKYEERLERETKEKELLQNNFKERLAQEIKEKDKVKDQLNREKTEKEQLKNDLEEEKARVKKEFEDQLSCLKRENEQLTYNFKKRLDQETKEKESLQKRLNDADKLKEENKTLKDNYQQLVKEHEQNKSLKDDNQNLSDENMALKLDKVYHTESTIKSYVEVLRTSGRLKNLDLVELCEQLLSGGYLDANDKSEVFESKTPGDTIDKLMKILKTKDRNQNVEAYIIIVKYLGNEMPNLENDNADPFDSNEHDDTNNSDNISHHDDSRIIEHDESDTIDKSDTIGSQDSINTHDTIDANDTIEDTTIIEHIRDMENTNHAPHSDSPSGSEYIRDFPLHHAALDCPDLDSFRSVLTVYSDKIHSLDADGNTPLEKAFQSSCFMEDKVKLLLLERYDKGKANPLIKLIETAPTDLVELIFNMRSNNNQIKDFNLTIAELRQLLEKGGDIKSKTRLNIRNRSLLHLACALASLESVKYLIDEGCEVKRRDSEGLTPLCHCCWFDVDLIRKVKLLLSRGARYNKIDAVSLCNNAAMRIGEGSNTVIHLRRIFGIK</sequence>
<dbReference type="PROSITE" id="PS50297">
    <property type="entry name" value="ANK_REP_REGION"/>
    <property type="match status" value="1"/>
</dbReference>
<reference evidence="5 6" key="1">
    <citation type="submission" date="2024-01" db="EMBL/GenBank/DDBJ databases">
        <title>The genome of the rayed Mediterranean limpet Patella caerulea (Linnaeus, 1758).</title>
        <authorList>
            <person name="Anh-Thu Weber A."/>
            <person name="Halstead-Nussloch G."/>
        </authorList>
    </citation>
    <scope>NUCLEOTIDE SEQUENCE [LARGE SCALE GENOMIC DNA]</scope>
    <source>
        <strain evidence="5">AATW-2023a</strain>
        <tissue evidence="5">Whole specimen</tissue>
    </source>
</reference>
<feature type="region of interest" description="Disordered" evidence="4">
    <location>
        <begin position="246"/>
        <end position="300"/>
    </location>
</feature>
<dbReference type="SUPFAM" id="SSF48403">
    <property type="entry name" value="Ankyrin repeat"/>
    <property type="match status" value="1"/>
</dbReference>
<evidence type="ECO:0000256" key="2">
    <source>
        <dbReference type="ARBA" id="ARBA00023043"/>
    </source>
</evidence>
<dbReference type="Gene3D" id="1.25.40.20">
    <property type="entry name" value="Ankyrin repeat-containing domain"/>
    <property type="match status" value="1"/>
</dbReference>
<evidence type="ECO:0000313" key="6">
    <source>
        <dbReference type="Proteomes" id="UP001347796"/>
    </source>
</evidence>
<organism evidence="5 6">
    <name type="scientific">Patella caerulea</name>
    <name type="common">Rayed Mediterranean limpet</name>
    <dbReference type="NCBI Taxonomy" id="87958"/>
    <lineage>
        <taxon>Eukaryota</taxon>
        <taxon>Metazoa</taxon>
        <taxon>Spiralia</taxon>
        <taxon>Lophotrochozoa</taxon>
        <taxon>Mollusca</taxon>
        <taxon>Gastropoda</taxon>
        <taxon>Patellogastropoda</taxon>
        <taxon>Patelloidea</taxon>
        <taxon>Patellidae</taxon>
        <taxon>Patella</taxon>
    </lineage>
</organism>
<feature type="compositionally biased region" description="Basic and acidic residues" evidence="4">
    <location>
        <begin position="255"/>
        <end position="288"/>
    </location>
</feature>
<dbReference type="Pfam" id="PF12796">
    <property type="entry name" value="Ank_2"/>
    <property type="match status" value="1"/>
</dbReference>
<feature type="compositionally biased region" description="Polar residues" evidence="4">
    <location>
        <begin position="289"/>
        <end position="299"/>
    </location>
</feature>
<feature type="region of interest" description="Disordered" evidence="4">
    <location>
        <begin position="39"/>
        <end position="62"/>
    </location>
</feature>
<dbReference type="InterPro" id="IPR002110">
    <property type="entry name" value="Ankyrin_rpt"/>
</dbReference>
<gene>
    <name evidence="5" type="ORF">SNE40_015504</name>
</gene>